<dbReference type="SUPFAM" id="SSF48452">
    <property type="entry name" value="TPR-like"/>
    <property type="match status" value="1"/>
</dbReference>
<dbReference type="InterPro" id="IPR011990">
    <property type="entry name" value="TPR-like_helical_dom_sf"/>
</dbReference>
<dbReference type="InterPro" id="IPR051685">
    <property type="entry name" value="Ycf3/AcsC/BcsC/TPR_MFPF"/>
</dbReference>
<dbReference type="Gene3D" id="1.25.40.10">
    <property type="entry name" value="Tetratricopeptide repeat domain"/>
    <property type="match status" value="2"/>
</dbReference>
<dbReference type="AlphaFoldDB" id="A0A833LY73"/>
<evidence type="ECO:0000256" key="1">
    <source>
        <dbReference type="ARBA" id="ARBA00022737"/>
    </source>
</evidence>
<keyword evidence="2 3" id="KW-0802">TPR repeat</keyword>
<evidence type="ECO:0000256" key="2">
    <source>
        <dbReference type="ARBA" id="ARBA00022803"/>
    </source>
</evidence>
<evidence type="ECO:0000313" key="5">
    <source>
        <dbReference type="Proteomes" id="UP000460298"/>
    </source>
</evidence>
<sequence>MMNEDRSQQREHALLERVLSLKQMLLEGRGSPVDRHDLAICYYHLENFDRCAEQLEILARDTPDYIDISRVYSLRSLALVMLHRFAEAEALIERRLRVEPDDVILLNLLGYVCEKQNRPDAAIRAHRRVLSIKQDHPNSLNSLGYLLTLHGKAEDLAEAGNCLKKAVEINPNSAAYLDSLGMYMARMGFFDRAKKALVRALEIDPQNMEIVDHMKDVVRRESQAREQSTES</sequence>
<dbReference type="PROSITE" id="PS50005">
    <property type="entry name" value="TPR"/>
    <property type="match status" value="1"/>
</dbReference>
<protein>
    <submittedName>
        <fullName evidence="4">Tetratricopeptide repeat protein</fullName>
    </submittedName>
</protein>
<dbReference type="SMART" id="SM00028">
    <property type="entry name" value="TPR"/>
    <property type="match status" value="4"/>
</dbReference>
<dbReference type="Pfam" id="PF13181">
    <property type="entry name" value="TPR_8"/>
    <property type="match status" value="1"/>
</dbReference>
<keyword evidence="1" id="KW-0677">Repeat</keyword>
<reference evidence="4 5" key="1">
    <citation type="submission" date="2019-10" db="EMBL/GenBank/DDBJ databases">
        <title>Extracellular Electron Transfer in a Candidatus Methanoperedens spp. Enrichment Culture.</title>
        <authorList>
            <person name="Berger S."/>
            <person name="Rangel Shaw D."/>
            <person name="Berben T."/>
            <person name="In 'T Zandt M."/>
            <person name="Frank J."/>
            <person name="Reimann J."/>
            <person name="Jetten M.S.M."/>
            <person name="Welte C.U."/>
        </authorList>
    </citation>
    <scope>NUCLEOTIDE SEQUENCE [LARGE SCALE GENOMIC DNA]</scope>
    <source>
        <strain evidence="4">SB12</strain>
    </source>
</reference>
<accession>A0A833LY73</accession>
<comment type="caution">
    <text evidence="4">The sequence shown here is derived from an EMBL/GenBank/DDBJ whole genome shotgun (WGS) entry which is preliminary data.</text>
</comment>
<dbReference type="PANTHER" id="PTHR44943:SF8">
    <property type="entry name" value="TPR REPEAT-CONTAINING PROTEIN MJ0263"/>
    <property type="match status" value="1"/>
</dbReference>
<dbReference type="PANTHER" id="PTHR44943">
    <property type="entry name" value="CELLULOSE SYNTHASE OPERON PROTEIN C"/>
    <property type="match status" value="1"/>
</dbReference>
<dbReference type="InterPro" id="IPR019734">
    <property type="entry name" value="TPR_rpt"/>
</dbReference>
<evidence type="ECO:0000256" key="3">
    <source>
        <dbReference type="PROSITE-ProRule" id="PRU00339"/>
    </source>
</evidence>
<organism evidence="4 5">
    <name type="scientific">Leptonema illini</name>
    <dbReference type="NCBI Taxonomy" id="183"/>
    <lineage>
        <taxon>Bacteria</taxon>
        <taxon>Pseudomonadati</taxon>
        <taxon>Spirochaetota</taxon>
        <taxon>Spirochaetia</taxon>
        <taxon>Leptospirales</taxon>
        <taxon>Leptospiraceae</taxon>
        <taxon>Leptonema</taxon>
    </lineage>
</organism>
<dbReference type="Pfam" id="PF13432">
    <property type="entry name" value="TPR_16"/>
    <property type="match status" value="1"/>
</dbReference>
<dbReference type="EMBL" id="WBUI01000014">
    <property type="protein sequence ID" value="KAB2931319.1"/>
    <property type="molecule type" value="Genomic_DNA"/>
</dbReference>
<proteinExistence type="predicted"/>
<dbReference type="Proteomes" id="UP000460298">
    <property type="component" value="Unassembled WGS sequence"/>
</dbReference>
<gene>
    <name evidence="4" type="ORF">F9K24_13850</name>
</gene>
<name>A0A833LY73_9LEPT</name>
<evidence type="ECO:0000313" key="4">
    <source>
        <dbReference type="EMBL" id="KAB2931319.1"/>
    </source>
</evidence>
<feature type="repeat" description="TPR" evidence="3">
    <location>
        <begin position="174"/>
        <end position="207"/>
    </location>
</feature>